<comment type="similarity">
    <text evidence="7 8">Belongs to the PINc/VapC protein family.</text>
</comment>
<dbReference type="PANTHER" id="PTHR33653:SF1">
    <property type="entry name" value="RIBONUCLEASE VAPC2"/>
    <property type="match status" value="1"/>
</dbReference>
<dbReference type="KEGG" id="tpx:Turpa_3512"/>
<evidence type="ECO:0000259" key="9">
    <source>
        <dbReference type="Pfam" id="PF01850"/>
    </source>
</evidence>
<reference evidence="10 11" key="1">
    <citation type="submission" date="2012-06" db="EMBL/GenBank/DDBJ databases">
        <title>The complete chromosome of genome of Turneriella parva DSM 21527.</title>
        <authorList>
            <consortium name="US DOE Joint Genome Institute (JGI-PGF)"/>
            <person name="Lucas S."/>
            <person name="Han J."/>
            <person name="Lapidus A."/>
            <person name="Bruce D."/>
            <person name="Goodwin L."/>
            <person name="Pitluck S."/>
            <person name="Peters L."/>
            <person name="Kyrpides N."/>
            <person name="Mavromatis K."/>
            <person name="Ivanova N."/>
            <person name="Mikhailova N."/>
            <person name="Chertkov O."/>
            <person name="Detter J.C."/>
            <person name="Tapia R."/>
            <person name="Han C."/>
            <person name="Land M."/>
            <person name="Hauser L."/>
            <person name="Markowitz V."/>
            <person name="Cheng J.-F."/>
            <person name="Hugenholtz P."/>
            <person name="Woyke T."/>
            <person name="Wu D."/>
            <person name="Gronow S."/>
            <person name="Wellnitz S."/>
            <person name="Brambilla E."/>
            <person name="Klenk H.-P."/>
            <person name="Eisen J.A."/>
        </authorList>
    </citation>
    <scope>NUCLEOTIDE SEQUENCE [LARGE SCALE GENOMIC DNA]</scope>
    <source>
        <strain evidence="11">ATCC BAA-1111 / DSM 21527 / NCTC 11395 / H</strain>
    </source>
</reference>
<evidence type="ECO:0000313" key="11">
    <source>
        <dbReference type="Proteomes" id="UP000006048"/>
    </source>
</evidence>
<dbReference type="SUPFAM" id="SSF88723">
    <property type="entry name" value="PIN domain-like"/>
    <property type="match status" value="1"/>
</dbReference>
<dbReference type="Proteomes" id="UP000006048">
    <property type="component" value="Chromosome"/>
</dbReference>
<keyword evidence="8" id="KW-0800">Toxin</keyword>
<evidence type="ECO:0000256" key="2">
    <source>
        <dbReference type="ARBA" id="ARBA00022649"/>
    </source>
</evidence>
<dbReference type="EMBL" id="CP002959">
    <property type="protein sequence ID" value="AFM14149.1"/>
    <property type="molecule type" value="Genomic_DNA"/>
</dbReference>
<feature type="domain" description="PIN" evidence="9">
    <location>
        <begin position="46"/>
        <end position="155"/>
    </location>
</feature>
<dbReference type="PANTHER" id="PTHR33653">
    <property type="entry name" value="RIBONUCLEASE VAPC2"/>
    <property type="match status" value="1"/>
</dbReference>
<gene>
    <name evidence="8" type="primary">vapC</name>
    <name evidence="10" type="ordered locus">Turpa_3512</name>
</gene>
<dbReference type="GO" id="GO:0090729">
    <property type="term" value="F:toxin activity"/>
    <property type="evidence" value="ECO:0007669"/>
    <property type="project" value="UniProtKB-KW"/>
</dbReference>
<evidence type="ECO:0000256" key="7">
    <source>
        <dbReference type="ARBA" id="ARBA00038093"/>
    </source>
</evidence>
<evidence type="ECO:0000256" key="6">
    <source>
        <dbReference type="ARBA" id="ARBA00022842"/>
    </source>
</evidence>
<evidence type="ECO:0000256" key="3">
    <source>
        <dbReference type="ARBA" id="ARBA00022722"/>
    </source>
</evidence>
<proteinExistence type="inferred from homology"/>
<comment type="cofactor">
    <cofactor evidence="1 8">
        <name>Mg(2+)</name>
        <dbReference type="ChEBI" id="CHEBI:18420"/>
    </cofactor>
</comment>
<dbReference type="GO" id="GO:0004540">
    <property type="term" value="F:RNA nuclease activity"/>
    <property type="evidence" value="ECO:0007669"/>
    <property type="project" value="InterPro"/>
</dbReference>
<dbReference type="InterPro" id="IPR050556">
    <property type="entry name" value="Type_II_TA_system_RNase"/>
</dbReference>
<dbReference type="GO" id="GO:0000287">
    <property type="term" value="F:magnesium ion binding"/>
    <property type="evidence" value="ECO:0007669"/>
    <property type="project" value="UniProtKB-UniRule"/>
</dbReference>
<keyword evidence="3 8" id="KW-0540">Nuclease</keyword>
<evidence type="ECO:0000256" key="4">
    <source>
        <dbReference type="ARBA" id="ARBA00022723"/>
    </source>
</evidence>
<keyword evidence="6 8" id="KW-0460">Magnesium</keyword>
<feature type="binding site" evidence="8">
    <location>
        <position position="135"/>
    </location>
    <ligand>
        <name>Mg(2+)</name>
        <dbReference type="ChEBI" id="CHEBI:18420"/>
    </ligand>
</feature>
<sequence>MLRFQTFSPLRKLKNGSLKIFLLLKGYGKNEKLPAKSFGNWLGIVVIVDTDVMVEFLRDSADAAKALRVIKAENLAISAVTRMELLVGAWNNAELRKIEKALDAIQEFAISEDISTKAVDLIRKYAKSHGLKIPDAIIAATAMDQSFQLFTYNVRDFKFIKGLTLYSV</sequence>
<keyword evidence="5 8" id="KW-0378">Hydrolase</keyword>
<dbReference type="Gene3D" id="3.40.50.1010">
    <property type="entry name" value="5'-nuclease"/>
    <property type="match status" value="1"/>
</dbReference>
<dbReference type="STRING" id="869212.Turpa_3512"/>
<name>I4BA42_TURPD</name>
<evidence type="ECO:0000256" key="1">
    <source>
        <dbReference type="ARBA" id="ARBA00001946"/>
    </source>
</evidence>
<dbReference type="HOGENOM" id="CLU_118482_0_1_12"/>
<accession>I4BA42</accession>
<dbReference type="CDD" id="cd18741">
    <property type="entry name" value="PIN_VapC4-5_FitB-like"/>
    <property type="match status" value="1"/>
</dbReference>
<protein>
    <recommendedName>
        <fullName evidence="8">Ribonuclease VapC</fullName>
        <shortName evidence="8">RNase VapC</shortName>
        <ecNumber evidence="8">3.1.-.-</ecNumber>
    </recommendedName>
    <alternativeName>
        <fullName evidence="8">Toxin VapC</fullName>
    </alternativeName>
</protein>
<dbReference type="GO" id="GO:0016787">
    <property type="term" value="F:hydrolase activity"/>
    <property type="evidence" value="ECO:0007669"/>
    <property type="project" value="UniProtKB-KW"/>
</dbReference>
<feature type="binding site" evidence="8">
    <location>
        <position position="49"/>
    </location>
    <ligand>
        <name>Mg(2+)</name>
        <dbReference type="ChEBI" id="CHEBI:18420"/>
    </ligand>
</feature>
<dbReference type="InterPro" id="IPR002716">
    <property type="entry name" value="PIN_dom"/>
</dbReference>
<comment type="function">
    <text evidence="8">Toxic component of a toxin-antitoxin (TA) system. An RNase.</text>
</comment>
<dbReference type="AlphaFoldDB" id="I4BA42"/>
<dbReference type="InterPro" id="IPR029060">
    <property type="entry name" value="PIN-like_dom_sf"/>
</dbReference>
<evidence type="ECO:0000256" key="5">
    <source>
        <dbReference type="ARBA" id="ARBA00022801"/>
    </source>
</evidence>
<dbReference type="InterPro" id="IPR022907">
    <property type="entry name" value="VapC_family"/>
</dbReference>
<dbReference type="Pfam" id="PF01850">
    <property type="entry name" value="PIN"/>
    <property type="match status" value="1"/>
</dbReference>
<keyword evidence="11" id="KW-1185">Reference proteome</keyword>
<evidence type="ECO:0000256" key="8">
    <source>
        <dbReference type="HAMAP-Rule" id="MF_00265"/>
    </source>
</evidence>
<organism evidence="10 11">
    <name type="scientific">Turneriella parva (strain ATCC BAA-1111 / DSM 21527 / NCTC 11395 / H)</name>
    <name type="common">Leptospira parva</name>
    <dbReference type="NCBI Taxonomy" id="869212"/>
    <lineage>
        <taxon>Bacteria</taxon>
        <taxon>Pseudomonadati</taxon>
        <taxon>Spirochaetota</taxon>
        <taxon>Spirochaetia</taxon>
        <taxon>Leptospirales</taxon>
        <taxon>Leptospiraceae</taxon>
        <taxon>Turneriella</taxon>
    </lineage>
</organism>
<evidence type="ECO:0000313" key="10">
    <source>
        <dbReference type="EMBL" id="AFM14149.1"/>
    </source>
</evidence>
<keyword evidence="2 8" id="KW-1277">Toxin-antitoxin system</keyword>
<keyword evidence="4 8" id="KW-0479">Metal-binding</keyword>
<dbReference type="HAMAP" id="MF_00265">
    <property type="entry name" value="VapC_Nob1"/>
    <property type="match status" value="1"/>
</dbReference>
<dbReference type="EC" id="3.1.-.-" evidence="8"/>